<sequence length="221" mass="24538">MPGRHVRFSTENTYYSPQLKPTSLPQSSPPSSTRYGGPRRAHTLSAPSHRHQAVAHRAMAYDEHPLLHYDLTLSPSTMTSHTSQLPASVLYEPATYPPQSTLVLASSHLPYAISISASAQTGFVTVADVLSGLYTALRAHVSREEYEKLGSATAMRRVRDAYAARYMRLRGHRGYEEEKAGGLRRVDLLMGHTRFRGLSPPSSSYYPSSPGQPEVWRFHTA</sequence>
<feature type="domain" description="DUF6699" evidence="2">
    <location>
        <begin position="67"/>
        <end position="200"/>
    </location>
</feature>
<dbReference type="EMBL" id="JACAZF010000005">
    <property type="protein sequence ID" value="KAF7304070.1"/>
    <property type="molecule type" value="Genomic_DNA"/>
</dbReference>
<feature type="compositionally biased region" description="Low complexity" evidence="1">
    <location>
        <begin position="16"/>
        <end position="33"/>
    </location>
</feature>
<comment type="caution">
    <text evidence="3">The sequence shown here is derived from an EMBL/GenBank/DDBJ whole genome shotgun (WGS) entry which is preliminary data.</text>
</comment>
<evidence type="ECO:0000313" key="4">
    <source>
        <dbReference type="Proteomes" id="UP000636479"/>
    </source>
</evidence>
<gene>
    <name evidence="3" type="ORF">MIND_00638500</name>
</gene>
<evidence type="ECO:0000259" key="2">
    <source>
        <dbReference type="Pfam" id="PF20415"/>
    </source>
</evidence>
<organism evidence="3 4">
    <name type="scientific">Mycena indigotica</name>
    <dbReference type="NCBI Taxonomy" id="2126181"/>
    <lineage>
        <taxon>Eukaryota</taxon>
        <taxon>Fungi</taxon>
        <taxon>Dikarya</taxon>
        <taxon>Basidiomycota</taxon>
        <taxon>Agaricomycotina</taxon>
        <taxon>Agaricomycetes</taxon>
        <taxon>Agaricomycetidae</taxon>
        <taxon>Agaricales</taxon>
        <taxon>Marasmiineae</taxon>
        <taxon>Mycenaceae</taxon>
        <taxon>Mycena</taxon>
    </lineage>
</organism>
<dbReference type="InterPro" id="IPR046522">
    <property type="entry name" value="DUF6699"/>
</dbReference>
<feature type="region of interest" description="Disordered" evidence="1">
    <location>
        <begin position="1"/>
        <end position="47"/>
    </location>
</feature>
<proteinExistence type="predicted"/>
<evidence type="ECO:0000313" key="3">
    <source>
        <dbReference type="EMBL" id="KAF7304070.1"/>
    </source>
</evidence>
<dbReference type="Proteomes" id="UP000636479">
    <property type="component" value="Unassembled WGS sequence"/>
</dbReference>
<name>A0A8H6SQB4_9AGAR</name>
<reference evidence="3" key="1">
    <citation type="submission" date="2020-05" db="EMBL/GenBank/DDBJ databases">
        <title>Mycena genomes resolve the evolution of fungal bioluminescence.</title>
        <authorList>
            <person name="Tsai I.J."/>
        </authorList>
    </citation>
    <scope>NUCLEOTIDE SEQUENCE</scope>
    <source>
        <strain evidence="3">171206Taipei</strain>
    </source>
</reference>
<evidence type="ECO:0000256" key="1">
    <source>
        <dbReference type="SAM" id="MobiDB-lite"/>
    </source>
</evidence>
<feature type="compositionally biased region" description="Basic residues" evidence="1">
    <location>
        <begin position="37"/>
        <end position="47"/>
    </location>
</feature>
<dbReference type="Pfam" id="PF20415">
    <property type="entry name" value="DUF6699"/>
    <property type="match status" value="1"/>
</dbReference>
<protein>
    <recommendedName>
        <fullName evidence="2">DUF6699 domain-containing protein</fullName>
    </recommendedName>
</protein>
<keyword evidence="4" id="KW-1185">Reference proteome</keyword>
<dbReference type="AlphaFoldDB" id="A0A8H6SQB4"/>
<accession>A0A8H6SQB4</accession>
<dbReference type="OrthoDB" id="2783256at2759"/>
<dbReference type="RefSeq" id="XP_037221042.1">
    <property type="nucleotide sequence ID" value="XM_037363121.1"/>
</dbReference>
<dbReference type="GeneID" id="59345637"/>